<dbReference type="InterPro" id="IPR014923">
    <property type="entry name" value="DUF1802"/>
</dbReference>
<protein>
    <submittedName>
        <fullName evidence="1">DUF1802 family protein</fullName>
    </submittedName>
</protein>
<sequence length="189" mass="21884">MGSQAVALKEWASVIQALKEGRQALIMRKGGIAEETRQFELAYPRFYLFPTYEHQKKHLMKEAYQHLVETSTPSSLTIDCVAVAEQEFLIDEEDKLEALMDLHIWTEAFAAERLRWKKKQPLHLIPLRIYRLPEAHSLSMEPEYEGCKSWIEVPLPALSDDILEQSSPVLNETAYEDLLGTLRERLSDR</sequence>
<gene>
    <name evidence="1" type="ORF">ACFSUC_07320</name>
</gene>
<proteinExistence type="predicted"/>
<evidence type="ECO:0000313" key="1">
    <source>
        <dbReference type="EMBL" id="MFD2671415.1"/>
    </source>
</evidence>
<accession>A0ABW5R9W9</accession>
<reference evidence="2" key="1">
    <citation type="journal article" date="2019" name="Int. J. Syst. Evol. Microbiol.">
        <title>The Global Catalogue of Microorganisms (GCM) 10K type strain sequencing project: providing services to taxonomists for standard genome sequencing and annotation.</title>
        <authorList>
            <consortium name="The Broad Institute Genomics Platform"/>
            <consortium name="The Broad Institute Genome Sequencing Center for Infectious Disease"/>
            <person name="Wu L."/>
            <person name="Ma J."/>
        </authorList>
    </citation>
    <scope>NUCLEOTIDE SEQUENCE [LARGE SCALE GENOMIC DNA]</scope>
    <source>
        <strain evidence="2">KCTC 33676</strain>
    </source>
</reference>
<dbReference type="EMBL" id="JBHUMM010000010">
    <property type="protein sequence ID" value="MFD2671415.1"/>
    <property type="molecule type" value="Genomic_DNA"/>
</dbReference>
<organism evidence="1 2">
    <name type="scientific">Marinicrinis sediminis</name>
    <dbReference type="NCBI Taxonomy" id="1652465"/>
    <lineage>
        <taxon>Bacteria</taxon>
        <taxon>Bacillati</taxon>
        <taxon>Bacillota</taxon>
        <taxon>Bacilli</taxon>
        <taxon>Bacillales</taxon>
        <taxon>Paenibacillaceae</taxon>
    </lineage>
</organism>
<dbReference type="Pfam" id="PF08819">
    <property type="entry name" value="DUF1802"/>
    <property type="match status" value="1"/>
</dbReference>
<comment type="caution">
    <text evidence="1">The sequence shown here is derived from an EMBL/GenBank/DDBJ whole genome shotgun (WGS) entry which is preliminary data.</text>
</comment>
<dbReference type="RefSeq" id="WP_379928877.1">
    <property type="nucleotide sequence ID" value="NZ_JBHUMM010000010.1"/>
</dbReference>
<name>A0ABW5R9W9_9BACL</name>
<keyword evidence="2" id="KW-1185">Reference proteome</keyword>
<evidence type="ECO:0000313" key="2">
    <source>
        <dbReference type="Proteomes" id="UP001597497"/>
    </source>
</evidence>
<dbReference type="Proteomes" id="UP001597497">
    <property type="component" value="Unassembled WGS sequence"/>
</dbReference>